<sequence>MVPPCSCEPAAMTSCWANSGFTACFEPADGDLSAAAGRARRSRHRRAACRSAIADRRGGVQARSPGIHRRQPACRTTPAAHAGDHATAVGPAGGTVREHRQTHRSGRIGAPSASPSTRTPSTSPPATPSHPMTRDSAWAAASTATGPSSKHAAAPSKPAPDKPTGNWRPSFQSMATGKTCIRRPAMSSNRMTAYSRRIAPHFG</sequence>
<accession>A0A2N0TKN6</accession>
<feature type="region of interest" description="Disordered" evidence="1">
    <location>
        <begin position="56"/>
        <end position="203"/>
    </location>
</feature>
<protein>
    <submittedName>
        <fullName evidence="2">Uncharacterized protein</fullName>
    </submittedName>
</protein>
<feature type="compositionally biased region" description="Low complexity" evidence="1">
    <location>
        <begin position="110"/>
        <end position="121"/>
    </location>
</feature>
<dbReference type="EMBL" id="PJEG01000010">
    <property type="protein sequence ID" value="PKD15294.1"/>
    <property type="molecule type" value="Genomic_DNA"/>
</dbReference>
<reference evidence="2 3" key="1">
    <citation type="submission" date="2017-12" db="EMBL/GenBank/DDBJ databases">
        <title>Bifidobacterium longum APC/DPC strains.</title>
        <authorList>
            <person name="Arboleya S."/>
        </authorList>
    </citation>
    <scope>NUCLEOTIDE SEQUENCE [LARGE SCALE GENOMIC DNA]</scope>
    <source>
        <strain evidence="2 3">APC1461</strain>
    </source>
</reference>
<feature type="compositionally biased region" description="Polar residues" evidence="1">
    <location>
        <begin position="167"/>
        <end position="176"/>
    </location>
</feature>
<name>A0A2N0TKN6_BIFLN</name>
<feature type="compositionally biased region" description="Low complexity" evidence="1">
    <location>
        <begin position="147"/>
        <end position="156"/>
    </location>
</feature>
<dbReference type="AlphaFoldDB" id="A0A2N0TKN6"/>
<dbReference type="Proteomes" id="UP000232928">
    <property type="component" value="Unassembled WGS sequence"/>
</dbReference>
<evidence type="ECO:0000256" key="1">
    <source>
        <dbReference type="SAM" id="MobiDB-lite"/>
    </source>
</evidence>
<proteinExistence type="predicted"/>
<evidence type="ECO:0000313" key="2">
    <source>
        <dbReference type="EMBL" id="PKD15294.1"/>
    </source>
</evidence>
<organism evidence="2 3">
    <name type="scientific">Bifidobacterium longum</name>
    <dbReference type="NCBI Taxonomy" id="216816"/>
    <lineage>
        <taxon>Bacteria</taxon>
        <taxon>Bacillati</taxon>
        <taxon>Actinomycetota</taxon>
        <taxon>Actinomycetes</taxon>
        <taxon>Bifidobacteriales</taxon>
        <taxon>Bifidobacteriaceae</taxon>
        <taxon>Bifidobacterium</taxon>
    </lineage>
</organism>
<gene>
    <name evidence="2" type="ORF">APC1461_0977</name>
</gene>
<evidence type="ECO:0000313" key="3">
    <source>
        <dbReference type="Proteomes" id="UP000232928"/>
    </source>
</evidence>
<comment type="caution">
    <text evidence="2">The sequence shown here is derived from an EMBL/GenBank/DDBJ whole genome shotgun (WGS) entry which is preliminary data.</text>
</comment>